<dbReference type="AlphaFoldDB" id="A0A7W7WE02"/>
<organism evidence="1 2">
    <name type="scientific">Streptosporangium album</name>
    <dbReference type="NCBI Taxonomy" id="47479"/>
    <lineage>
        <taxon>Bacteria</taxon>
        <taxon>Bacillati</taxon>
        <taxon>Actinomycetota</taxon>
        <taxon>Actinomycetes</taxon>
        <taxon>Streptosporangiales</taxon>
        <taxon>Streptosporangiaceae</taxon>
        <taxon>Streptosporangium</taxon>
    </lineage>
</organism>
<dbReference type="RefSeq" id="WP_184758808.1">
    <property type="nucleotide sequence ID" value="NZ_BAABEK010000073.1"/>
</dbReference>
<comment type="caution">
    <text evidence="1">The sequence shown here is derived from an EMBL/GenBank/DDBJ whole genome shotgun (WGS) entry which is preliminary data.</text>
</comment>
<accession>A0A7W7WE02</accession>
<dbReference type="Proteomes" id="UP000534286">
    <property type="component" value="Unassembled WGS sequence"/>
</dbReference>
<protein>
    <submittedName>
        <fullName evidence="1">Uncharacterized protein</fullName>
    </submittedName>
</protein>
<dbReference type="EMBL" id="JACHJU010000004">
    <property type="protein sequence ID" value="MBB4942854.1"/>
    <property type="molecule type" value="Genomic_DNA"/>
</dbReference>
<keyword evidence="2" id="KW-1185">Reference proteome</keyword>
<name>A0A7W7WE02_9ACTN</name>
<proteinExistence type="predicted"/>
<gene>
    <name evidence="1" type="ORF">FHR32_007254</name>
</gene>
<evidence type="ECO:0000313" key="1">
    <source>
        <dbReference type="EMBL" id="MBB4942854.1"/>
    </source>
</evidence>
<evidence type="ECO:0000313" key="2">
    <source>
        <dbReference type="Proteomes" id="UP000534286"/>
    </source>
</evidence>
<sequence length="152" mass="16669">MPSAVDAAVDGDRASARELITEAVEVTGRVSGNANHRFTAFNATGVALYQVSIAQVLGDNGTAIKRARTVAPGAIPTAERRGRYWVDVARAFHQWGKPDRCYQALLAAEQAAPAEVRHRPPVHRMVEDLMRTDRRRTLPDLRDFAQRVGVPA</sequence>
<reference evidence="1 2" key="1">
    <citation type="submission" date="2020-08" db="EMBL/GenBank/DDBJ databases">
        <title>Sequencing the genomes of 1000 actinobacteria strains.</title>
        <authorList>
            <person name="Klenk H.-P."/>
        </authorList>
    </citation>
    <scope>NUCLEOTIDE SEQUENCE [LARGE SCALE GENOMIC DNA]</scope>
    <source>
        <strain evidence="1 2">DSM 43023</strain>
    </source>
</reference>